<dbReference type="AlphaFoldDB" id="G7WKR4"/>
<keyword evidence="3 5" id="KW-1133">Transmembrane helix</keyword>
<comment type="caution">
    <text evidence="5">Lacks conserved residue(s) required for the propagation of feature annotation.</text>
</comment>
<sequence>MRLERWFLGGLILLLISSGQMAYLITEWRWFSSLGYSSVFWTILAARSALFLLATMAFGAVTLANLRLVGERPRQLAWIVVLISVLFGLAAQAGWERVLLALNAQPFGATDPLFGNDVGFFVFTLPLLWSLWYAVFAAVMVNLALAAGAYLYLHADRLIFGPEGGDYLEIARSIPKRAIGHIGALLGVLALLFSARYLLDRYELLFTGGGVVYGAGYADVYARLPFLYVFAAVAAISALLLFAYAAGRRSPKIPLAIAVLVVGAGAAGTIYPVVIQQYSVAPNELTLERPFIAHNINYTRLAYGLDDVVVKDFPVDYNLTGADVRRNAETVDNIRIWDWRPLLTTYKQLQEIRLYYEFLDADVDRYVVDGRKRQVMLSAREISTDRLPEQAKTWQNVHLFYTHGYGVAMSPVNAATEEGLPEYFIKNIPPESEVGDIHRPEIYYGEGRKDYAIVKTQVLEFDYPMGDQNVYTTYAGTGGVVLDPVMKLLMAYRHMSPKILLSKELTGESRIMIHRDILERAQTVAPFLAYDRDPYVVLADGRLFWIIDAYTLSGRYPYSEPSGRFNYIRNPVKVVIDAYNGTVSYYVIEDDPLIRAYEAIFPDLFQPIGSMPEGLLAHMRYPVDLFRIQAGIYQNYHMTDPQIFYNKEDAWETPMEIYQGRSQPMEPYYVIMKIPESEVAEEFMLIQPFTPRTRNNMIAWMSAKCDQPNYGQILVYRFPKDQLVYGPMQIEARIDQSTEISEQLTLWDQMGSTVIRGNLLVIPIDSSLLYVEPIYLRADVGELPELRRVVVAYGNRLVMEETLELALGKIFDLAPAAPRAGPGMGAGALTAEELIGEAGSLYRSAQAELRAGNWSGYGQEIDRLGEVLRALEERAGAEPALRGSPPPGA</sequence>
<dbReference type="PANTHER" id="PTHR39344">
    <property type="entry name" value="UPF0182 PROTEIN SLL1060"/>
    <property type="match status" value="1"/>
</dbReference>
<keyword evidence="7" id="KW-1185">Reference proteome</keyword>
<feature type="transmembrane region" description="Helical" evidence="5">
    <location>
        <begin position="38"/>
        <end position="64"/>
    </location>
</feature>
<comment type="subcellular location">
    <subcellularLocation>
        <location evidence="5">Cell membrane</location>
        <topology evidence="5">Multi-pass membrane protein</topology>
    </subcellularLocation>
</comment>
<dbReference type="KEGG" id="mhi:Mhar_0152"/>
<evidence type="ECO:0000256" key="2">
    <source>
        <dbReference type="ARBA" id="ARBA00022692"/>
    </source>
</evidence>
<evidence type="ECO:0000256" key="3">
    <source>
        <dbReference type="ARBA" id="ARBA00022989"/>
    </source>
</evidence>
<keyword evidence="2 5" id="KW-0812">Transmembrane</keyword>
<dbReference type="GO" id="GO:0005886">
    <property type="term" value="C:plasma membrane"/>
    <property type="evidence" value="ECO:0007669"/>
    <property type="project" value="UniProtKB-SubCell"/>
</dbReference>
<feature type="transmembrane region" description="Helical" evidence="5">
    <location>
        <begin position="226"/>
        <end position="246"/>
    </location>
</feature>
<dbReference type="Pfam" id="PF03699">
    <property type="entry name" value="UPF0182"/>
    <property type="match status" value="1"/>
</dbReference>
<feature type="transmembrane region" description="Helical" evidence="5">
    <location>
        <begin position="131"/>
        <end position="153"/>
    </location>
</feature>
<organism evidence="6 7">
    <name type="scientific">Methanothrix harundinacea (strain 6Ac)</name>
    <name type="common">Methanosaeta harundinacea</name>
    <dbReference type="NCBI Taxonomy" id="1110509"/>
    <lineage>
        <taxon>Archaea</taxon>
        <taxon>Methanobacteriati</taxon>
        <taxon>Methanobacteriota</taxon>
        <taxon>Stenosarchaea group</taxon>
        <taxon>Methanomicrobia</taxon>
        <taxon>Methanotrichales</taxon>
        <taxon>Methanotrichaceae</taxon>
        <taxon>Methanothrix</taxon>
    </lineage>
</organism>
<dbReference type="EMBL" id="CP003117">
    <property type="protein sequence ID" value="AET63543.1"/>
    <property type="molecule type" value="Genomic_DNA"/>
</dbReference>
<feature type="transmembrane region" description="Helical" evidence="5">
    <location>
        <begin position="178"/>
        <end position="199"/>
    </location>
</feature>
<dbReference type="RefSeq" id="WP_014585731.1">
    <property type="nucleotide sequence ID" value="NC_017527.1"/>
</dbReference>
<dbReference type="InterPro" id="IPR005372">
    <property type="entry name" value="UPF0182"/>
</dbReference>
<dbReference type="GO" id="GO:0005576">
    <property type="term" value="C:extracellular region"/>
    <property type="evidence" value="ECO:0007669"/>
    <property type="project" value="TreeGrafter"/>
</dbReference>
<keyword evidence="1 5" id="KW-1003">Cell membrane</keyword>
<dbReference type="PATRIC" id="fig|1110509.7.peg.166"/>
<evidence type="ECO:0000313" key="7">
    <source>
        <dbReference type="Proteomes" id="UP000005877"/>
    </source>
</evidence>
<evidence type="ECO:0000256" key="5">
    <source>
        <dbReference type="HAMAP-Rule" id="MF_01600"/>
    </source>
</evidence>
<comment type="similarity">
    <text evidence="5">Belongs to the UPF0182 family.</text>
</comment>
<dbReference type="PANTHER" id="PTHR39344:SF1">
    <property type="entry name" value="UPF0182 PROTEIN SLL1060"/>
    <property type="match status" value="1"/>
</dbReference>
<evidence type="ECO:0000256" key="4">
    <source>
        <dbReference type="ARBA" id="ARBA00023136"/>
    </source>
</evidence>
<name>G7WKR4_METH6</name>
<dbReference type="HOGENOM" id="CLU_007733_0_0_2"/>
<evidence type="ECO:0000256" key="1">
    <source>
        <dbReference type="ARBA" id="ARBA00022475"/>
    </source>
</evidence>
<evidence type="ECO:0000313" key="6">
    <source>
        <dbReference type="EMBL" id="AET63543.1"/>
    </source>
</evidence>
<keyword evidence="4 5" id="KW-0472">Membrane</keyword>
<gene>
    <name evidence="6" type="ordered locus">Mhar_0152</name>
</gene>
<dbReference type="HAMAP" id="MF_01600">
    <property type="entry name" value="UPF0182"/>
    <property type="match status" value="1"/>
</dbReference>
<accession>G7WKR4</accession>
<proteinExistence type="inferred from homology"/>
<reference evidence="6 7" key="1">
    <citation type="journal article" date="2012" name="PLoS ONE">
        <title>The genome characteristics and predicted function of methyl-group oxidation pathway in the obligate aceticlastic methanogens, Methanosaeta spp.</title>
        <authorList>
            <person name="Zhu J."/>
            <person name="Zheng H."/>
            <person name="Ai G."/>
            <person name="Zhang G."/>
            <person name="Liu D."/>
            <person name="Liu X."/>
            <person name="Dong X."/>
        </authorList>
    </citation>
    <scope>NUCLEOTIDE SEQUENCE [LARGE SCALE GENOMIC DNA]</scope>
    <source>
        <strain evidence="6 7">6Ac</strain>
    </source>
</reference>
<dbReference type="Proteomes" id="UP000005877">
    <property type="component" value="Chromosome"/>
</dbReference>
<protein>
    <recommendedName>
        <fullName evidence="5">UPF0182 protein Mhar_0152</fullName>
    </recommendedName>
</protein>
<feature type="transmembrane region" description="Helical" evidence="5">
    <location>
        <begin position="76"/>
        <end position="95"/>
    </location>
</feature>
<feature type="transmembrane region" description="Helical" evidence="5">
    <location>
        <begin position="253"/>
        <end position="274"/>
    </location>
</feature>
<dbReference type="GeneID" id="12509321"/>